<keyword evidence="6" id="KW-0408">Iron</keyword>
<comment type="catalytic activity">
    <reaction evidence="8">
        <text>(sulfur carrier)-H + L-cysteine = (sulfur carrier)-SH + L-alanine</text>
        <dbReference type="Rhea" id="RHEA:43892"/>
        <dbReference type="Rhea" id="RHEA-COMP:14737"/>
        <dbReference type="Rhea" id="RHEA-COMP:14739"/>
        <dbReference type="ChEBI" id="CHEBI:29917"/>
        <dbReference type="ChEBI" id="CHEBI:35235"/>
        <dbReference type="ChEBI" id="CHEBI:57972"/>
        <dbReference type="ChEBI" id="CHEBI:64428"/>
        <dbReference type="EC" id="2.8.1.7"/>
    </reaction>
</comment>
<evidence type="ECO:0000259" key="9">
    <source>
        <dbReference type="Pfam" id="PF00266"/>
    </source>
</evidence>
<dbReference type="GO" id="GO:0051536">
    <property type="term" value="F:iron-sulfur cluster binding"/>
    <property type="evidence" value="ECO:0007669"/>
    <property type="project" value="UniProtKB-KW"/>
</dbReference>
<evidence type="ECO:0000256" key="2">
    <source>
        <dbReference type="ARBA" id="ARBA00006490"/>
    </source>
</evidence>
<dbReference type="InterPro" id="IPR000192">
    <property type="entry name" value="Aminotrans_V_dom"/>
</dbReference>
<dbReference type="FunFam" id="3.40.640.10:FF:000084">
    <property type="entry name" value="IscS-like cysteine desulfurase"/>
    <property type="match status" value="1"/>
</dbReference>
<dbReference type="InterPro" id="IPR015422">
    <property type="entry name" value="PyrdxlP-dep_Trfase_small"/>
</dbReference>
<evidence type="ECO:0000256" key="7">
    <source>
        <dbReference type="ARBA" id="ARBA00023014"/>
    </source>
</evidence>
<gene>
    <name evidence="10" type="ORF">JG29_10160</name>
</gene>
<keyword evidence="3" id="KW-0808">Transferase</keyword>
<dbReference type="Gene3D" id="3.40.640.10">
    <property type="entry name" value="Type I PLP-dependent aspartate aminotransferase-like (Major domain)"/>
    <property type="match status" value="1"/>
</dbReference>
<comment type="caution">
    <text evidence="10">The sequence shown here is derived from an EMBL/GenBank/DDBJ whole genome shotgun (WGS) entry which is preliminary data.</text>
</comment>
<dbReference type="RefSeq" id="WP_045922878.1">
    <property type="nucleotide sequence ID" value="NZ_JAAEDZ010000001.1"/>
</dbReference>
<evidence type="ECO:0000256" key="3">
    <source>
        <dbReference type="ARBA" id="ARBA00022679"/>
    </source>
</evidence>
<dbReference type="OrthoDB" id="9808002at2"/>
<keyword evidence="4" id="KW-0479">Metal-binding</keyword>
<dbReference type="AlphaFoldDB" id="A0A0F4KRJ5"/>
<dbReference type="STRING" id="1218508.JG29_10160"/>
<proteinExistence type="inferred from homology"/>
<dbReference type="SUPFAM" id="SSF53383">
    <property type="entry name" value="PLP-dependent transferases"/>
    <property type="match status" value="1"/>
</dbReference>
<protein>
    <submittedName>
        <fullName evidence="10">Putative cysteine desulfurase</fullName>
    </submittedName>
</protein>
<dbReference type="PANTHER" id="PTHR11601:SF34">
    <property type="entry name" value="CYSTEINE DESULFURASE"/>
    <property type="match status" value="1"/>
</dbReference>
<dbReference type="EMBL" id="JXBZ01000008">
    <property type="protein sequence ID" value="KJY48614.1"/>
    <property type="molecule type" value="Genomic_DNA"/>
</dbReference>
<keyword evidence="7" id="KW-0411">Iron-sulfur</keyword>
<dbReference type="GO" id="GO:0046872">
    <property type="term" value="F:metal ion binding"/>
    <property type="evidence" value="ECO:0007669"/>
    <property type="project" value="UniProtKB-KW"/>
</dbReference>
<name>A0A0F4KRJ5_9LACO</name>
<dbReference type="Pfam" id="PF00266">
    <property type="entry name" value="Aminotran_5"/>
    <property type="match status" value="1"/>
</dbReference>
<keyword evidence="5" id="KW-0663">Pyridoxal phosphate</keyword>
<feature type="domain" description="Aminotransferase class V" evidence="9">
    <location>
        <begin position="4"/>
        <end position="368"/>
    </location>
</feature>
<dbReference type="InterPro" id="IPR015421">
    <property type="entry name" value="PyrdxlP-dep_Trfase_major"/>
</dbReference>
<accession>A0A0F4KRJ5</accession>
<evidence type="ECO:0000256" key="5">
    <source>
        <dbReference type="ARBA" id="ARBA00022898"/>
    </source>
</evidence>
<reference evidence="10 11" key="1">
    <citation type="submission" date="2014-12" db="EMBL/GenBank/DDBJ databases">
        <title>Comparative genomics of the lactic acid bacteria isolated from the honey bee gut.</title>
        <authorList>
            <person name="Ellegaard K.M."/>
            <person name="Tamarit D."/>
            <person name="Javelind E."/>
            <person name="Olofsson T."/>
            <person name="Andersson S.G."/>
            <person name="Vasquez A."/>
        </authorList>
    </citation>
    <scope>NUCLEOTIDE SEQUENCE [LARGE SCALE GENOMIC DNA]</scope>
    <source>
        <strain evidence="10 11">Hon2</strain>
    </source>
</reference>
<dbReference type="GO" id="GO:0031071">
    <property type="term" value="F:cysteine desulfurase activity"/>
    <property type="evidence" value="ECO:0007669"/>
    <property type="project" value="UniProtKB-EC"/>
</dbReference>
<dbReference type="InterPro" id="IPR016454">
    <property type="entry name" value="Cysteine_dSase"/>
</dbReference>
<organism evidence="10 11">
    <name type="scientific">Bombilactobacillus mellis</name>
    <dbReference type="NCBI Taxonomy" id="1218508"/>
    <lineage>
        <taxon>Bacteria</taxon>
        <taxon>Bacillati</taxon>
        <taxon>Bacillota</taxon>
        <taxon>Bacilli</taxon>
        <taxon>Lactobacillales</taxon>
        <taxon>Lactobacillaceae</taxon>
        <taxon>Bombilactobacillus</taxon>
    </lineage>
</organism>
<evidence type="ECO:0000256" key="4">
    <source>
        <dbReference type="ARBA" id="ARBA00022723"/>
    </source>
</evidence>
<dbReference type="InterPro" id="IPR015424">
    <property type="entry name" value="PyrdxlP-dep_Trfase"/>
</dbReference>
<dbReference type="Proteomes" id="UP000033695">
    <property type="component" value="Unassembled WGS sequence"/>
</dbReference>
<evidence type="ECO:0000256" key="8">
    <source>
        <dbReference type="ARBA" id="ARBA00050776"/>
    </source>
</evidence>
<dbReference type="PIRSF" id="PIRSF005572">
    <property type="entry name" value="NifS"/>
    <property type="match status" value="1"/>
</dbReference>
<evidence type="ECO:0000256" key="1">
    <source>
        <dbReference type="ARBA" id="ARBA00001933"/>
    </source>
</evidence>
<evidence type="ECO:0000313" key="10">
    <source>
        <dbReference type="EMBL" id="KJY48614.1"/>
    </source>
</evidence>
<evidence type="ECO:0000256" key="6">
    <source>
        <dbReference type="ARBA" id="ARBA00023004"/>
    </source>
</evidence>
<dbReference type="PANTHER" id="PTHR11601">
    <property type="entry name" value="CYSTEINE DESULFURYLASE FAMILY MEMBER"/>
    <property type="match status" value="1"/>
</dbReference>
<dbReference type="Gene3D" id="3.90.1150.10">
    <property type="entry name" value="Aspartate Aminotransferase, domain 1"/>
    <property type="match status" value="1"/>
</dbReference>
<comment type="similarity">
    <text evidence="2">Belongs to the class-V pyridoxal-phosphate-dependent aminotransferase family. NifS/IscS subfamily.</text>
</comment>
<dbReference type="PATRIC" id="fig|1218508.4.peg.1001"/>
<sequence length="380" mass="42023">MKHVYLDNAATTPMAPEVIAKMTTTMQNVFGNASTPNYYGRQARNILDQARSTIAQSIHAQPAEIVFTSGGSEGDNNAIISTALARQHLGKHIITTSIEHEAVLKPLQYLESQGFEITYLPVDKYGQIKVADVQKALRSDTILVSIMMVNNEIGVINPIQEIGELLQNHQAVFHTDAVQGYGSQDIDVQDLKVDLLTTSAHKLNGPKMMGFLYERKDLNIPPLIRGGDQETKRRAGTENIPAIAGFAQAVELNNPSEKRQTNERLASYKQLLVQLLQQNQVDFQINGPQLEQAAPNILNLWLPEWETSILQIKLDLAGFIVSGGSACTAGSLEPSHVLQAMFGHSSPRINESIRISFNKYTQKDDILKFARALTQIVQQK</sequence>
<dbReference type="Gene3D" id="1.10.260.50">
    <property type="match status" value="1"/>
</dbReference>
<evidence type="ECO:0000313" key="11">
    <source>
        <dbReference type="Proteomes" id="UP000033695"/>
    </source>
</evidence>
<keyword evidence="11" id="KW-1185">Reference proteome</keyword>
<dbReference type="HOGENOM" id="CLU_003433_0_0_9"/>
<comment type="cofactor">
    <cofactor evidence="1">
        <name>pyridoxal 5'-phosphate</name>
        <dbReference type="ChEBI" id="CHEBI:597326"/>
    </cofactor>
</comment>